<name>A0A8J7WDQ4_9RHOB</name>
<feature type="region of interest" description="Disordered" evidence="1">
    <location>
        <begin position="101"/>
        <end position="129"/>
    </location>
</feature>
<accession>A0A8J7WDQ4</accession>
<organism evidence="2 3">
    <name type="scientific">Thetidibacter halocola</name>
    <dbReference type="NCBI Taxonomy" id="2827239"/>
    <lineage>
        <taxon>Bacteria</taxon>
        <taxon>Pseudomonadati</taxon>
        <taxon>Pseudomonadota</taxon>
        <taxon>Alphaproteobacteria</taxon>
        <taxon>Rhodobacterales</taxon>
        <taxon>Roseobacteraceae</taxon>
        <taxon>Thetidibacter</taxon>
    </lineage>
</organism>
<evidence type="ECO:0000313" key="2">
    <source>
        <dbReference type="EMBL" id="MBS0124872.1"/>
    </source>
</evidence>
<dbReference type="EMBL" id="JAGTUU010000004">
    <property type="protein sequence ID" value="MBS0124872.1"/>
    <property type="molecule type" value="Genomic_DNA"/>
</dbReference>
<gene>
    <name evidence="2" type="ORF">KB874_12260</name>
</gene>
<dbReference type="Proteomes" id="UP000681356">
    <property type="component" value="Unassembled WGS sequence"/>
</dbReference>
<evidence type="ECO:0000256" key="1">
    <source>
        <dbReference type="SAM" id="MobiDB-lite"/>
    </source>
</evidence>
<sequence>MGKNGDKAPKHLSKNQQRKWYNAQKKEMDGAATRGQARFDDYAHNYTRVNFGQLARQIDGFGFLGSPELSENRSKFYRTTTTGWTVILDLSQSYFRLQDPEGEYTDARGNRKPQTMSNDEFMTNSHFRT</sequence>
<dbReference type="AlphaFoldDB" id="A0A8J7WDQ4"/>
<reference evidence="2" key="1">
    <citation type="submission" date="2021-04" db="EMBL/GenBank/DDBJ databases">
        <authorList>
            <person name="Yoon J."/>
        </authorList>
    </citation>
    <scope>NUCLEOTIDE SEQUENCE</scope>
    <source>
        <strain evidence="2">KMU-90</strain>
    </source>
</reference>
<proteinExistence type="predicted"/>
<protein>
    <submittedName>
        <fullName evidence="2">Uncharacterized protein</fullName>
    </submittedName>
</protein>
<comment type="caution">
    <text evidence="2">The sequence shown here is derived from an EMBL/GenBank/DDBJ whole genome shotgun (WGS) entry which is preliminary data.</text>
</comment>
<evidence type="ECO:0000313" key="3">
    <source>
        <dbReference type="Proteomes" id="UP000681356"/>
    </source>
</evidence>
<dbReference type="RefSeq" id="WP_212536827.1">
    <property type="nucleotide sequence ID" value="NZ_JAGTUU010000004.1"/>
</dbReference>
<feature type="compositionally biased region" description="Polar residues" evidence="1">
    <location>
        <begin position="112"/>
        <end position="129"/>
    </location>
</feature>
<keyword evidence="3" id="KW-1185">Reference proteome</keyword>